<dbReference type="EMBL" id="LR797452">
    <property type="protein sequence ID" value="CAB4217145.1"/>
    <property type="molecule type" value="Genomic_DNA"/>
</dbReference>
<organism evidence="5">
    <name type="scientific">uncultured Caudovirales phage</name>
    <dbReference type="NCBI Taxonomy" id="2100421"/>
    <lineage>
        <taxon>Viruses</taxon>
        <taxon>Duplodnaviria</taxon>
        <taxon>Heunggongvirae</taxon>
        <taxon>Uroviricota</taxon>
        <taxon>Caudoviricetes</taxon>
        <taxon>Peduoviridae</taxon>
        <taxon>Maltschvirus</taxon>
        <taxon>Maltschvirus maltsch</taxon>
    </lineage>
</organism>
<dbReference type="EMBL" id="LR796878">
    <property type="protein sequence ID" value="CAB4172297.1"/>
    <property type="molecule type" value="Genomic_DNA"/>
</dbReference>
<dbReference type="EMBL" id="LR796443">
    <property type="protein sequence ID" value="CAB4145141.1"/>
    <property type="molecule type" value="Genomic_DNA"/>
</dbReference>
<evidence type="ECO:0000313" key="2">
    <source>
        <dbReference type="EMBL" id="CAB4156682.1"/>
    </source>
</evidence>
<dbReference type="EMBL" id="LR798395">
    <property type="protein sequence ID" value="CAB5229055.1"/>
    <property type="molecule type" value="Genomic_DNA"/>
</dbReference>
<sequence length="199" mass="22912">MVQEELKVLEEVTKQWVLWRKNNNIQKNSCILACNFAHQLLIRLGVEHEVIPVGTTVFNRKGWEMFGISANQLPDDAWTVHCSSQTTGSGFGGHTVIHTENYFLDLTALQFSRPEHEIFIGETLIVPLEKMEVFERGSQPHAVHLAFRTNKFWTFPIGSGLYSYYLEKWNTIYRKSPDWNISAKELGIPSIIEEMRKGS</sequence>
<dbReference type="EMBL" id="LR797305">
    <property type="protein sequence ID" value="CAB4200807.1"/>
    <property type="molecule type" value="Genomic_DNA"/>
</dbReference>
<evidence type="ECO:0000313" key="5">
    <source>
        <dbReference type="EMBL" id="CAB4172297.1"/>
    </source>
</evidence>
<accession>A0A6J5PMM7</accession>
<evidence type="ECO:0000313" key="6">
    <source>
        <dbReference type="EMBL" id="CAB4178116.1"/>
    </source>
</evidence>
<dbReference type="EMBL" id="LR796961">
    <property type="protein sequence ID" value="CAB4178116.1"/>
    <property type="molecule type" value="Genomic_DNA"/>
</dbReference>
<dbReference type="EMBL" id="LR796644">
    <property type="protein sequence ID" value="CAB4156682.1"/>
    <property type="molecule type" value="Genomic_DNA"/>
</dbReference>
<evidence type="ECO:0000313" key="11">
    <source>
        <dbReference type="EMBL" id="CAB5225263.1"/>
    </source>
</evidence>
<protein>
    <submittedName>
        <fullName evidence="5">Uncharacterized protein</fullName>
    </submittedName>
</protein>
<evidence type="ECO:0000313" key="1">
    <source>
        <dbReference type="EMBL" id="CAB4145141.1"/>
    </source>
</evidence>
<evidence type="ECO:0000313" key="3">
    <source>
        <dbReference type="EMBL" id="CAB4160435.1"/>
    </source>
</evidence>
<evidence type="ECO:0000313" key="7">
    <source>
        <dbReference type="EMBL" id="CAB4191843.1"/>
    </source>
</evidence>
<gene>
    <name evidence="6" type="ORF">UFOVP1002_27</name>
    <name evidence="7" type="ORF">UFOVP1217_170</name>
    <name evidence="8" type="ORF">UFOVP1343_154</name>
    <name evidence="9" type="ORF">UFOVP1438_15</name>
    <name evidence="12" type="ORF">UFOVP1541_169</name>
    <name evidence="10" type="ORF">UFOVP1592_11</name>
    <name evidence="1" type="ORF">UFOVP465_60</name>
    <name evidence="2" type="ORF">UFOVP666_106</name>
    <name evidence="3" type="ORF">UFOVP727_183</name>
    <name evidence="11" type="ORF">UFOVP741_186</name>
    <name evidence="4" type="ORF">UFOVP819_134</name>
    <name evidence="5" type="ORF">UFOVP926_140</name>
</gene>
<dbReference type="EMBL" id="LR796698">
    <property type="protein sequence ID" value="CAB4160435.1"/>
    <property type="molecule type" value="Genomic_DNA"/>
</dbReference>
<dbReference type="EMBL" id="LR796762">
    <property type="protein sequence ID" value="CAB4164837.1"/>
    <property type="molecule type" value="Genomic_DNA"/>
</dbReference>
<dbReference type="EMBL" id="LR797177">
    <property type="protein sequence ID" value="CAB4191843.1"/>
    <property type="molecule type" value="Genomic_DNA"/>
</dbReference>
<evidence type="ECO:0000313" key="10">
    <source>
        <dbReference type="EMBL" id="CAB4217145.1"/>
    </source>
</evidence>
<evidence type="ECO:0000313" key="12">
    <source>
        <dbReference type="EMBL" id="CAB5229055.1"/>
    </source>
</evidence>
<dbReference type="EMBL" id="LR798341">
    <property type="protein sequence ID" value="CAB5225263.1"/>
    <property type="molecule type" value="Genomic_DNA"/>
</dbReference>
<proteinExistence type="predicted"/>
<evidence type="ECO:0000313" key="9">
    <source>
        <dbReference type="EMBL" id="CAB4212510.1"/>
    </source>
</evidence>
<name>A0A6J5PMM7_9CAUD</name>
<dbReference type="EMBL" id="LR797395">
    <property type="protein sequence ID" value="CAB4212510.1"/>
    <property type="molecule type" value="Genomic_DNA"/>
</dbReference>
<evidence type="ECO:0000313" key="8">
    <source>
        <dbReference type="EMBL" id="CAB4200807.1"/>
    </source>
</evidence>
<evidence type="ECO:0000313" key="4">
    <source>
        <dbReference type="EMBL" id="CAB4164837.1"/>
    </source>
</evidence>
<reference evidence="5" key="1">
    <citation type="submission" date="2020-05" db="EMBL/GenBank/DDBJ databases">
        <authorList>
            <person name="Chiriac C."/>
            <person name="Salcher M."/>
            <person name="Ghai R."/>
            <person name="Kavagutti S V."/>
        </authorList>
    </citation>
    <scope>NUCLEOTIDE SEQUENCE</scope>
</reference>